<organism evidence="2 3">
    <name type="scientific">Bacillus bruguierae</name>
    <dbReference type="NCBI Taxonomy" id="3127667"/>
    <lineage>
        <taxon>Bacteria</taxon>
        <taxon>Bacillati</taxon>
        <taxon>Bacillota</taxon>
        <taxon>Bacilli</taxon>
        <taxon>Bacillales</taxon>
        <taxon>Bacillaceae</taxon>
        <taxon>Bacillus</taxon>
    </lineage>
</organism>
<gene>
    <name evidence="2" type="ORF">WAZ07_21915</name>
</gene>
<sequence>MVGSHNADEFYKYDVKIVSKKKVYDVNGNEVKGVTEVEYNMPELDMAGNPKGPGIYGTKVHRKTIYDPKLMSDKEFVEKGMEAANDALSKESSGVIPREWIGIDSNGVKWNGYFENGKITSFFPTN</sequence>
<evidence type="ECO:0000313" key="2">
    <source>
        <dbReference type="EMBL" id="MEI4803839.1"/>
    </source>
</evidence>
<feature type="domain" description="Bacterial EndoU nuclease" evidence="1">
    <location>
        <begin position="2"/>
        <end position="125"/>
    </location>
</feature>
<dbReference type="Pfam" id="PF14436">
    <property type="entry name" value="EndoU_bacteria"/>
    <property type="match status" value="1"/>
</dbReference>
<keyword evidence="3" id="KW-1185">Reference proteome</keyword>
<dbReference type="Proteomes" id="UP001372526">
    <property type="component" value="Unassembled WGS sequence"/>
</dbReference>
<protein>
    <submittedName>
        <fullName evidence="2">CdiA family toxin C-terminal domain-containing protein</fullName>
    </submittedName>
</protein>
<evidence type="ECO:0000259" key="1">
    <source>
        <dbReference type="Pfam" id="PF14436"/>
    </source>
</evidence>
<dbReference type="CDD" id="cd20686">
    <property type="entry name" value="CdiA-CT_Ec-like"/>
    <property type="match status" value="1"/>
</dbReference>
<accession>A0ABU8FPJ1</accession>
<reference evidence="2 3" key="1">
    <citation type="submission" date="2024-01" db="EMBL/GenBank/DDBJ databases">
        <title>Seven novel Bacillus-like species.</title>
        <authorList>
            <person name="Liu G."/>
        </authorList>
    </citation>
    <scope>NUCLEOTIDE SEQUENCE [LARGE SCALE GENOMIC DNA]</scope>
    <source>
        <strain evidence="2 3">FJAT-51639</strain>
    </source>
</reference>
<dbReference type="InterPro" id="IPR029501">
    <property type="entry name" value="EndoU_bac"/>
</dbReference>
<dbReference type="RefSeq" id="WP_336474181.1">
    <property type="nucleotide sequence ID" value="NZ_JBAWSX010000018.1"/>
</dbReference>
<name>A0ABU8FPJ1_9BACI</name>
<comment type="caution">
    <text evidence="2">The sequence shown here is derived from an EMBL/GenBank/DDBJ whole genome shotgun (WGS) entry which is preliminary data.</text>
</comment>
<evidence type="ECO:0000313" key="3">
    <source>
        <dbReference type="Proteomes" id="UP001372526"/>
    </source>
</evidence>
<proteinExistence type="predicted"/>
<dbReference type="EMBL" id="JBAWSX010000018">
    <property type="protein sequence ID" value="MEI4803839.1"/>
    <property type="molecule type" value="Genomic_DNA"/>
</dbReference>